<dbReference type="InterPro" id="IPR011004">
    <property type="entry name" value="Trimer_LpxA-like_sf"/>
</dbReference>
<dbReference type="PANTHER" id="PTHR23416">
    <property type="entry name" value="SIALIC ACID SYNTHASE-RELATED"/>
    <property type="match status" value="1"/>
</dbReference>
<dbReference type="InterPro" id="IPR001451">
    <property type="entry name" value="Hexapep"/>
</dbReference>
<accession>A0A1H6C888</accession>
<keyword evidence="4" id="KW-1185">Reference proteome</keyword>
<dbReference type="AlphaFoldDB" id="A0A1H6C888"/>
<evidence type="ECO:0000256" key="1">
    <source>
        <dbReference type="ARBA" id="ARBA00007274"/>
    </source>
</evidence>
<keyword evidence="2 3" id="KW-0808">Transferase</keyword>
<dbReference type="Proteomes" id="UP000236754">
    <property type="component" value="Unassembled WGS sequence"/>
</dbReference>
<dbReference type="Gene3D" id="2.160.10.10">
    <property type="entry name" value="Hexapeptide repeat proteins"/>
    <property type="match status" value="1"/>
</dbReference>
<dbReference type="InterPro" id="IPR051159">
    <property type="entry name" value="Hexapeptide_acetyltransf"/>
</dbReference>
<organism evidence="3 4">
    <name type="scientific">Actinacidiphila yanglinensis</name>
    <dbReference type="NCBI Taxonomy" id="310779"/>
    <lineage>
        <taxon>Bacteria</taxon>
        <taxon>Bacillati</taxon>
        <taxon>Actinomycetota</taxon>
        <taxon>Actinomycetes</taxon>
        <taxon>Kitasatosporales</taxon>
        <taxon>Streptomycetaceae</taxon>
        <taxon>Actinacidiphila</taxon>
    </lineage>
</organism>
<comment type="similarity">
    <text evidence="1">Belongs to the transferase hexapeptide repeat family.</text>
</comment>
<protein>
    <submittedName>
        <fullName evidence="3">Galactoside O-acetyltransferase</fullName>
    </submittedName>
</protein>
<reference evidence="3 4" key="1">
    <citation type="submission" date="2016-10" db="EMBL/GenBank/DDBJ databases">
        <authorList>
            <person name="de Groot N.N."/>
        </authorList>
    </citation>
    <scope>NUCLEOTIDE SEQUENCE [LARGE SCALE GENOMIC DNA]</scope>
    <source>
        <strain evidence="3 4">CGMCC 4.2023</strain>
    </source>
</reference>
<sequence length="96" mass="9781">MDVRIGDGVMIAPNVTLTTTGHPIHPELRYDHNRFSEPVTIEDKVGIGGNVVVLPGVTISHGSVIGAGSVVTKDVPPMVVAFGAPAGPCGPSPTTT</sequence>
<dbReference type="GO" id="GO:0005829">
    <property type="term" value="C:cytosol"/>
    <property type="evidence" value="ECO:0007669"/>
    <property type="project" value="TreeGrafter"/>
</dbReference>
<proteinExistence type="inferred from homology"/>
<name>A0A1H6C888_9ACTN</name>
<evidence type="ECO:0000313" key="4">
    <source>
        <dbReference type="Proteomes" id="UP000236754"/>
    </source>
</evidence>
<dbReference type="GO" id="GO:0008374">
    <property type="term" value="F:O-acyltransferase activity"/>
    <property type="evidence" value="ECO:0007669"/>
    <property type="project" value="TreeGrafter"/>
</dbReference>
<evidence type="ECO:0000256" key="2">
    <source>
        <dbReference type="ARBA" id="ARBA00022679"/>
    </source>
</evidence>
<dbReference type="SUPFAM" id="SSF51161">
    <property type="entry name" value="Trimeric LpxA-like enzymes"/>
    <property type="match status" value="1"/>
</dbReference>
<dbReference type="PANTHER" id="PTHR23416:SF23">
    <property type="entry name" value="ACETYLTRANSFERASE C18B11.09C-RELATED"/>
    <property type="match status" value="1"/>
</dbReference>
<dbReference type="Pfam" id="PF14602">
    <property type="entry name" value="Hexapep_2"/>
    <property type="match status" value="1"/>
</dbReference>
<gene>
    <name evidence="3" type="ORF">SAMN05216223_108161</name>
</gene>
<evidence type="ECO:0000313" key="3">
    <source>
        <dbReference type="EMBL" id="SEG69200.1"/>
    </source>
</evidence>
<dbReference type="EMBL" id="FNVU01000008">
    <property type="protein sequence ID" value="SEG69200.1"/>
    <property type="molecule type" value="Genomic_DNA"/>
</dbReference>